<dbReference type="InterPro" id="IPR043904">
    <property type="entry name" value="PhoD_2-like"/>
</dbReference>
<protein>
    <recommendedName>
        <fullName evidence="2">C-CAP/cofactor C-like domain-containing protein</fullName>
    </recommendedName>
</protein>
<proteinExistence type="predicted"/>
<dbReference type="CDD" id="cd07389">
    <property type="entry name" value="MPP_PhoD"/>
    <property type="match status" value="1"/>
</dbReference>
<dbReference type="InterPro" id="IPR017901">
    <property type="entry name" value="C-CAP_CF_C-like"/>
</dbReference>
<dbReference type="SMART" id="SM00673">
    <property type="entry name" value="CARP"/>
    <property type="match status" value="2"/>
</dbReference>
<dbReference type="PANTHER" id="PTHR46689">
    <property type="entry name" value="MEMBRANE PROTEIN, PUTATIVE-RELATED"/>
    <property type="match status" value="1"/>
</dbReference>
<evidence type="ECO:0000313" key="3">
    <source>
        <dbReference type="EMBL" id="GAT43991.1"/>
    </source>
</evidence>
<gene>
    <name evidence="3" type="ORF">MCHLO_01646</name>
</gene>
<evidence type="ECO:0000313" key="4">
    <source>
        <dbReference type="Proteomes" id="UP000815677"/>
    </source>
</evidence>
<feature type="compositionally biased region" description="Pro residues" evidence="1">
    <location>
        <begin position="46"/>
        <end position="66"/>
    </location>
</feature>
<dbReference type="Gene3D" id="3.60.21.70">
    <property type="entry name" value="PhoD-like phosphatase"/>
    <property type="match status" value="1"/>
</dbReference>
<dbReference type="Gene3D" id="2.160.20.70">
    <property type="match status" value="1"/>
</dbReference>
<dbReference type="Pfam" id="PF19050">
    <property type="entry name" value="PhoD_2"/>
    <property type="match status" value="2"/>
</dbReference>
<name>A0ABQ0L2H8_MYCCL</name>
<dbReference type="Pfam" id="PF01213">
    <property type="entry name" value="CAP_N-CM"/>
    <property type="match status" value="1"/>
</dbReference>
<dbReference type="InterPro" id="IPR013992">
    <property type="entry name" value="Adenylate_cyclase-assoc_CAP_N"/>
</dbReference>
<dbReference type="InterPro" id="IPR038607">
    <property type="entry name" value="PhoD-like_sf"/>
</dbReference>
<dbReference type="Gene3D" id="1.25.40.330">
    <property type="entry name" value="Adenylate cyclase-associated CAP, N-terminal domain"/>
    <property type="match status" value="1"/>
</dbReference>
<feature type="compositionally biased region" description="Basic and acidic residues" evidence="1">
    <location>
        <begin position="298"/>
        <end position="307"/>
    </location>
</feature>
<dbReference type="InterPro" id="IPR053950">
    <property type="entry name" value="CAP_N"/>
</dbReference>
<dbReference type="InterPro" id="IPR006599">
    <property type="entry name" value="CARP_motif"/>
</dbReference>
<dbReference type="InterPro" id="IPR013912">
    <property type="entry name" value="Adenylate_cyclase-assoc_CAP_C"/>
</dbReference>
<dbReference type="InterPro" id="IPR036222">
    <property type="entry name" value="CAP_N_sf"/>
</dbReference>
<feature type="region of interest" description="Disordered" evidence="1">
    <location>
        <begin position="249"/>
        <end position="275"/>
    </location>
</feature>
<evidence type="ECO:0000256" key="1">
    <source>
        <dbReference type="SAM" id="MobiDB-lite"/>
    </source>
</evidence>
<feature type="domain" description="C-CAP/cofactor C-like" evidence="2">
    <location>
        <begin position="343"/>
        <end position="479"/>
    </location>
</feature>
<dbReference type="EMBL" id="DF839522">
    <property type="protein sequence ID" value="GAT43991.1"/>
    <property type="molecule type" value="Genomic_DNA"/>
</dbReference>
<dbReference type="InterPro" id="IPR036223">
    <property type="entry name" value="CAP_C_sf"/>
</dbReference>
<sequence>MASSNSGGLHSLATIIKRLEAATSRIEDLAMAGGLSGSSSSRQDPPATPAAAPPAPPPPPPPPVVPAAPETPKTVIAFDDEVLDAKLKPFVDLTKSLGSPSVIEIVSILEKQYQGLRSFLLTSASCRQPDEEALKKLLSPIQASIESITRCKDAGRKDREWFQHITIVGDGGLAVGWIVNPKPGPYIAEIKESVQYNGNRVIKEFKEKDQKHVEWVRGFIAILDAMRSYVMTYHTTGLVWNKQGVSVSEFNSASGAPPPPPPPPPPAAGAPAPAAAGGGAAAVFAQLNRGEEVTKGLRKVDKSEMTHKNPALRATGPVPSATGPPAKKPLKPTKPSSLSTKKPAKFALEGKNWVIEYQENQTVAVEDGQMSQAVNLFGCKNATVQIKGKVNAVTLVDCVKTSVLLESVVASISVTNSPSFAIQITGSAPMIQLDKTDSGQLYLSKDSLHAEITTSKCSAINVSLPVEGEELGVFEEHPVPEMLKTVVKNGKLVTSTFAVTTMDAPGWHANRRAKRESEYTPHRGENGHYIPMEAPPLALDESFIGGFDPYLQQPSRPATPLTPKPPPLPPKDAGYIPGSQFGQISKTNSSFTSTFAAMSAVERSEAQRIPRMDPHLQFMVGPLLRYDTVERGVWRGAVLIVTSDSGSVYDPHPTLAFEWDPDLSPISEPVERPSYELAPHPSDPNMSNSLGYHPGHSPTNGDSHGPNYQKEQVPGHEIWCYVGTGRTSTFWRFSIEIPLSPSEMAVSYTINNGQPFVFYVPGLGQNMRWATYSVCFPSGNPEHSAERSQCNGFSAGINPDDFRGPGYNSGYDPLWHDLLAKHAEKPFHLQVGGGDQIYCDGITREPELQEWMTRKPNERKTYPLTEEIISAIDRFYFSHYCNHFRRGAFARANSTIPMLNMADDHDLIDGFGSYPDDLQMAPVFRHIGSRGYFFFLLFQCFLNVDVDGLDDRKHANKSVIIGARGPYVPFPSHSFLSYMGPETYILMLDCRAERKKEQVCSPTEYDRVFERLRQLPPGVEHLCVQIGIPIAYPRLVFLEKALESKLNPLVALGKSGSLGLSSFVNKFNADAELLDDLNDHWTARAHKKERNWFVEQLQKFAKAQRIRVTFVSGDVHCAAVGYFKTLAPPKTDALPPTTDHRYMLNVVTSAIVNTPPPDGVISLVSSLATKKHRTMHYAETDESMVPIFQTETNGRSRKQPYVMGRRNWCQVDYQDHEWVFEIKVEREKGEEPAIVAGVILTFCLSGAGETVGYCVRAPPPRWER</sequence>
<dbReference type="SUPFAM" id="SSF69340">
    <property type="entry name" value="C-terminal domain of adenylylcyclase associated protein"/>
    <property type="match status" value="1"/>
</dbReference>
<dbReference type="PANTHER" id="PTHR46689:SF1">
    <property type="entry name" value="PHOD-LIKE PHOSPHATASE DOMAIN-CONTAINING PROTEIN"/>
    <property type="match status" value="1"/>
</dbReference>
<feature type="region of interest" description="Disordered" evidence="1">
    <location>
        <begin position="668"/>
        <end position="709"/>
    </location>
</feature>
<organism evidence="3 4">
    <name type="scientific">Mycena chlorophos</name>
    <name type="common">Agaric fungus</name>
    <name type="synonym">Agaricus chlorophos</name>
    <dbReference type="NCBI Taxonomy" id="658473"/>
    <lineage>
        <taxon>Eukaryota</taxon>
        <taxon>Fungi</taxon>
        <taxon>Dikarya</taxon>
        <taxon>Basidiomycota</taxon>
        <taxon>Agaricomycotina</taxon>
        <taxon>Agaricomycetes</taxon>
        <taxon>Agaricomycetidae</taxon>
        <taxon>Agaricales</taxon>
        <taxon>Marasmiineae</taxon>
        <taxon>Mycenaceae</taxon>
        <taxon>Mycena</taxon>
    </lineage>
</organism>
<dbReference type="Proteomes" id="UP000815677">
    <property type="component" value="Unassembled WGS sequence"/>
</dbReference>
<dbReference type="Pfam" id="PF21938">
    <property type="entry name" value="CAP_N"/>
    <property type="match status" value="1"/>
</dbReference>
<feature type="region of interest" description="Disordered" evidence="1">
    <location>
        <begin position="30"/>
        <end position="70"/>
    </location>
</feature>
<evidence type="ECO:0000259" key="2">
    <source>
        <dbReference type="PROSITE" id="PS51329"/>
    </source>
</evidence>
<dbReference type="SUPFAM" id="SSF101278">
    <property type="entry name" value="N-terminal domain of adenylylcyclase associated protein, CAP"/>
    <property type="match status" value="1"/>
</dbReference>
<dbReference type="PROSITE" id="PS51329">
    <property type="entry name" value="C_CAP_COFACTOR_C"/>
    <property type="match status" value="1"/>
</dbReference>
<feature type="compositionally biased region" description="Pro residues" evidence="1">
    <location>
        <begin position="256"/>
        <end position="268"/>
    </location>
</feature>
<dbReference type="InterPro" id="IPR018946">
    <property type="entry name" value="PhoD-like_MPP"/>
</dbReference>
<dbReference type="Pfam" id="PF08603">
    <property type="entry name" value="CAP_C"/>
    <property type="match status" value="1"/>
</dbReference>
<accession>A0ABQ0L2H8</accession>
<reference evidence="3" key="1">
    <citation type="submission" date="2014-09" db="EMBL/GenBank/DDBJ databases">
        <title>Genome sequence of the luminous mushroom Mycena chlorophos for searching fungal bioluminescence genes.</title>
        <authorList>
            <person name="Tanaka Y."/>
            <person name="Kasuga D."/>
            <person name="Oba Y."/>
            <person name="Hase S."/>
            <person name="Sato K."/>
            <person name="Oba Y."/>
            <person name="Sakakibara Y."/>
        </authorList>
    </citation>
    <scope>NUCLEOTIDE SEQUENCE</scope>
</reference>
<feature type="region of interest" description="Disordered" evidence="1">
    <location>
        <begin position="298"/>
        <end position="343"/>
    </location>
</feature>
<dbReference type="InterPro" id="IPR016098">
    <property type="entry name" value="CAP/MinC_C"/>
</dbReference>
<keyword evidence="4" id="KW-1185">Reference proteome</keyword>